<reference evidence="2 3" key="1">
    <citation type="journal article" date="2019" name="Emerg. Microbes Infect.">
        <title>Comprehensive subspecies identification of 175 nontuberculous mycobacteria species based on 7547 genomic profiles.</title>
        <authorList>
            <person name="Matsumoto Y."/>
            <person name="Kinjo T."/>
            <person name="Motooka D."/>
            <person name="Nabeya D."/>
            <person name="Jung N."/>
            <person name="Uechi K."/>
            <person name="Horii T."/>
            <person name="Iida T."/>
            <person name="Fujita J."/>
            <person name="Nakamura S."/>
        </authorList>
    </citation>
    <scope>NUCLEOTIDE SEQUENCE [LARGE SCALE GENOMIC DNA]</scope>
    <source>
        <strain evidence="2 3">JCM 30275</strain>
    </source>
</reference>
<name>A0A6N4W435_9MYCO</name>
<gene>
    <name evidence="2" type="ORF">MANY_10960</name>
</gene>
<accession>A0A6N4W435</accession>
<feature type="region of interest" description="Disordered" evidence="1">
    <location>
        <begin position="87"/>
        <end position="109"/>
    </location>
</feature>
<evidence type="ECO:0000313" key="3">
    <source>
        <dbReference type="Proteomes" id="UP000467249"/>
    </source>
</evidence>
<dbReference type="Pfam" id="PF06013">
    <property type="entry name" value="WXG100"/>
    <property type="match status" value="1"/>
</dbReference>
<dbReference type="KEGG" id="many:MANY_10960"/>
<sequence length="109" mass="10829">MSLSVNISDVVVSGVAVSGHGEELAMAHAAAANRIDAALTGWNGASALAMSAVCEQWLGATGALLTKLSDHAQGLHASAEAFAEMEQRNSEALTAPARAADAITGQAGG</sequence>
<dbReference type="EMBL" id="AP022620">
    <property type="protein sequence ID" value="BBZ75759.1"/>
    <property type="molecule type" value="Genomic_DNA"/>
</dbReference>
<dbReference type="AlphaFoldDB" id="A0A6N4W435"/>
<keyword evidence="3" id="KW-1185">Reference proteome</keyword>
<evidence type="ECO:0000313" key="2">
    <source>
        <dbReference type="EMBL" id="BBZ75759.1"/>
    </source>
</evidence>
<dbReference type="InterPro" id="IPR010310">
    <property type="entry name" value="T7SS_ESAT-6-like"/>
</dbReference>
<protein>
    <recommendedName>
        <fullName evidence="4">WXG100 family type VII secretion target</fullName>
    </recommendedName>
</protein>
<dbReference type="InterPro" id="IPR036689">
    <property type="entry name" value="ESAT-6-like_sf"/>
</dbReference>
<dbReference type="Gene3D" id="1.10.287.1060">
    <property type="entry name" value="ESAT-6-like"/>
    <property type="match status" value="1"/>
</dbReference>
<dbReference type="RefSeq" id="WP_163803327.1">
    <property type="nucleotide sequence ID" value="NZ_AP022620.1"/>
</dbReference>
<proteinExistence type="predicted"/>
<dbReference type="Proteomes" id="UP000467249">
    <property type="component" value="Chromosome"/>
</dbReference>
<evidence type="ECO:0000256" key="1">
    <source>
        <dbReference type="SAM" id="MobiDB-lite"/>
    </source>
</evidence>
<dbReference type="SUPFAM" id="SSF140453">
    <property type="entry name" value="EsxAB dimer-like"/>
    <property type="match status" value="1"/>
</dbReference>
<evidence type="ECO:0008006" key="4">
    <source>
        <dbReference type="Google" id="ProtNLM"/>
    </source>
</evidence>
<organism evidence="2 3">
    <name type="scientific">Mycolicibacterium anyangense</name>
    <dbReference type="NCBI Taxonomy" id="1431246"/>
    <lineage>
        <taxon>Bacteria</taxon>
        <taxon>Bacillati</taxon>
        <taxon>Actinomycetota</taxon>
        <taxon>Actinomycetes</taxon>
        <taxon>Mycobacteriales</taxon>
        <taxon>Mycobacteriaceae</taxon>
        <taxon>Mycolicibacterium</taxon>
    </lineage>
</organism>